<proteinExistence type="predicted"/>
<evidence type="ECO:0000313" key="1">
    <source>
        <dbReference type="EMBL" id="MBD2733881.1"/>
    </source>
</evidence>
<dbReference type="EMBL" id="JACJTU010000006">
    <property type="protein sequence ID" value="MBD2733881.1"/>
    <property type="molecule type" value="Genomic_DNA"/>
</dbReference>
<gene>
    <name evidence="1" type="ORF">H6H03_08130</name>
</gene>
<organism evidence="1 2">
    <name type="scientific">Nostoc paludosum FACHB-159</name>
    <dbReference type="NCBI Taxonomy" id="2692908"/>
    <lineage>
        <taxon>Bacteria</taxon>
        <taxon>Bacillati</taxon>
        <taxon>Cyanobacteriota</taxon>
        <taxon>Cyanophyceae</taxon>
        <taxon>Nostocales</taxon>
        <taxon>Nostocaceae</taxon>
        <taxon>Nostoc</taxon>
    </lineage>
</organism>
<name>A0ABR8K363_9NOSO</name>
<dbReference type="Proteomes" id="UP000637383">
    <property type="component" value="Unassembled WGS sequence"/>
</dbReference>
<sequence length="50" mass="5462">MGQDAIHRVSTNGLFVGVALLRDDFGICIDHNPRVPLSPCPRVSLNHPLI</sequence>
<evidence type="ECO:0000313" key="2">
    <source>
        <dbReference type="Proteomes" id="UP000637383"/>
    </source>
</evidence>
<protein>
    <submittedName>
        <fullName evidence="1">Uncharacterized protein</fullName>
    </submittedName>
</protein>
<comment type="caution">
    <text evidence="1">The sequence shown here is derived from an EMBL/GenBank/DDBJ whole genome shotgun (WGS) entry which is preliminary data.</text>
</comment>
<reference evidence="1 2" key="1">
    <citation type="journal article" date="2020" name="ISME J.">
        <title>Comparative genomics reveals insights into cyanobacterial evolution and habitat adaptation.</title>
        <authorList>
            <person name="Chen M.Y."/>
            <person name="Teng W.K."/>
            <person name="Zhao L."/>
            <person name="Hu C.X."/>
            <person name="Zhou Y.K."/>
            <person name="Han B.P."/>
            <person name="Song L.R."/>
            <person name="Shu W.S."/>
        </authorList>
    </citation>
    <scope>NUCLEOTIDE SEQUENCE [LARGE SCALE GENOMIC DNA]</scope>
    <source>
        <strain evidence="1 2">FACHB-159</strain>
    </source>
</reference>
<keyword evidence="2" id="KW-1185">Reference proteome</keyword>
<accession>A0ABR8K363</accession>
<dbReference type="RefSeq" id="WP_190954622.1">
    <property type="nucleotide sequence ID" value="NZ_JACJTU010000006.1"/>
</dbReference>